<feature type="compositionally biased region" description="Low complexity" evidence="1">
    <location>
        <begin position="79"/>
        <end position="98"/>
    </location>
</feature>
<feature type="compositionally biased region" description="Basic residues" evidence="1">
    <location>
        <begin position="797"/>
        <end position="807"/>
    </location>
</feature>
<evidence type="ECO:0000313" key="3">
    <source>
        <dbReference type="Proteomes" id="UP001363151"/>
    </source>
</evidence>
<dbReference type="Proteomes" id="UP001363151">
    <property type="component" value="Unassembled WGS sequence"/>
</dbReference>
<keyword evidence="3" id="KW-1185">Reference proteome</keyword>
<name>A0ABR1GAN9_AURAN</name>
<feature type="region of interest" description="Disordered" evidence="1">
    <location>
        <begin position="275"/>
        <end position="315"/>
    </location>
</feature>
<feature type="compositionally biased region" description="Polar residues" evidence="1">
    <location>
        <begin position="809"/>
        <end position="818"/>
    </location>
</feature>
<feature type="compositionally biased region" description="Basic residues" evidence="1">
    <location>
        <begin position="580"/>
        <end position="591"/>
    </location>
</feature>
<dbReference type="EMBL" id="JBBJCI010000037">
    <property type="protein sequence ID" value="KAK7250406.1"/>
    <property type="molecule type" value="Genomic_DNA"/>
</dbReference>
<feature type="region of interest" description="Disordered" evidence="1">
    <location>
        <begin position="773"/>
        <end position="818"/>
    </location>
</feature>
<feature type="region of interest" description="Disordered" evidence="1">
    <location>
        <begin position="419"/>
        <end position="474"/>
    </location>
</feature>
<feature type="compositionally biased region" description="Low complexity" evidence="1">
    <location>
        <begin position="126"/>
        <end position="147"/>
    </location>
</feature>
<feature type="compositionally biased region" description="Basic residues" evidence="1">
    <location>
        <begin position="602"/>
        <end position="615"/>
    </location>
</feature>
<feature type="region of interest" description="Disordered" evidence="1">
    <location>
        <begin position="564"/>
        <end position="661"/>
    </location>
</feature>
<comment type="caution">
    <text evidence="2">The sequence shown here is derived from an EMBL/GenBank/DDBJ whole genome shotgun (WGS) entry which is preliminary data.</text>
</comment>
<feature type="compositionally biased region" description="Low complexity" evidence="1">
    <location>
        <begin position="105"/>
        <end position="116"/>
    </location>
</feature>
<feature type="compositionally biased region" description="Low complexity" evidence="1">
    <location>
        <begin position="425"/>
        <end position="434"/>
    </location>
</feature>
<organism evidence="2 3">
    <name type="scientific">Aureococcus anophagefferens</name>
    <name type="common">Harmful bloom alga</name>
    <dbReference type="NCBI Taxonomy" id="44056"/>
    <lineage>
        <taxon>Eukaryota</taxon>
        <taxon>Sar</taxon>
        <taxon>Stramenopiles</taxon>
        <taxon>Ochrophyta</taxon>
        <taxon>Pelagophyceae</taxon>
        <taxon>Pelagomonadales</taxon>
        <taxon>Pelagomonadaceae</taxon>
        <taxon>Aureococcus</taxon>
    </lineage>
</organism>
<feature type="compositionally biased region" description="Basic and acidic residues" evidence="1">
    <location>
        <begin position="275"/>
        <end position="292"/>
    </location>
</feature>
<protein>
    <submittedName>
        <fullName evidence="2">Uncharacterized protein</fullName>
    </submittedName>
</protein>
<feature type="compositionally biased region" description="Basic and acidic residues" evidence="1">
    <location>
        <begin position="773"/>
        <end position="791"/>
    </location>
</feature>
<evidence type="ECO:0000313" key="2">
    <source>
        <dbReference type="EMBL" id="KAK7250406.1"/>
    </source>
</evidence>
<feature type="compositionally biased region" description="Basic and acidic residues" evidence="1">
    <location>
        <begin position="564"/>
        <end position="579"/>
    </location>
</feature>
<gene>
    <name evidence="2" type="ORF">SO694_00007623</name>
</gene>
<accession>A0ABR1GAN9</accession>
<proteinExistence type="predicted"/>
<reference evidence="2 3" key="1">
    <citation type="submission" date="2024-03" db="EMBL/GenBank/DDBJ databases">
        <title>Aureococcus anophagefferens CCMP1851 and Kratosvirus quantuckense: Draft genome of a second virus-susceptible host strain in the model system.</title>
        <authorList>
            <person name="Chase E."/>
            <person name="Truchon A.R."/>
            <person name="Schepens W."/>
            <person name="Wilhelm S.W."/>
        </authorList>
    </citation>
    <scope>NUCLEOTIDE SEQUENCE [LARGE SCALE GENOMIC DNA]</scope>
    <source>
        <strain evidence="2 3">CCMP1851</strain>
    </source>
</reference>
<feature type="region of interest" description="Disordered" evidence="1">
    <location>
        <begin position="79"/>
        <end position="147"/>
    </location>
</feature>
<feature type="compositionally biased region" description="Basic residues" evidence="1">
    <location>
        <begin position="293"/>
        <end position="315"/>
    </location>
</feature>
<sequence length="818" mass="88166">MASRLGRRRATQFQSRWVAEYPARAQRLAVMVQRLVREPPSGRGAVRTLFGGWTVALLTEADLGVRGIFMRRRAPLAAAAAGLPPASGSSATSRGSARSWRRGPRPSSARRAATSSTRRRGEGDAARVAPRPRAAAQGRARGKVRAAPVVRPAALARRRRGRGAPRGLFGLRARAPASAPRRTGGAAAYLEVSRDCELVARPCAACRGVLTASWRRSKHVEDALISEERHRHTEDALSTALYRLGRAPRRGRALWKRCETAEDARAPLEAHAAKRNEEVRTLRRDAFKAQERARRRARRPRRPQGRPRGGARARARAGLAARNGDLQLELAACEQSLKQADARGLDAAVRLQALERAEADARAVARGAGNAARAAASAVAGGAAAAARAARDAADGAARRCRRGLRRLEARRACARPPPLRRARCASPRGARAARATRTRGARPTARRSGRSTPRARRGGRGLLGRGGRHGRARGRWRRTAARWEAEVRVVEIVREVEKPDVADAATQRDLDLPELAARHGHRPVAGDIDGLVARARGRGQYAEASRKAHKALVDDLRDLGGDDGFADREPEFREAPRDRLRRIFRTRSRSRAAAPLGPGRQRLRPRARRRRPPLPRRQGAGPPPLGAGRARPRRGFAERCARADAASPPLRTPRARADETKRAAGDALATAVAQASAKGASDLDRAVSGRAARARAAPRFVDGAGAARARQADLDDETRKEIDDARAAAAATVLGRDAANAAAARSVRGALVRGRGKGRARELAAAKRDAAEAREAAARAAEALEERDAAAEAARPRPRKTSRARTKIAQQRSVVND</sequence>
<feature type="compositionally biased region" description="Basic residues" evidence="1">
    <location>
        <begin position="435"/>
        <end position="460"/>
    </location>
</feature>
<evidence type="ECO:0000256" key="1">
    <source>
        <dbReference type="SAM" id="MobiDB-lite"/>
    </source>
</evidence>